<proteinExistence type="predicted"/>
<keyword evidence="2" id="KW-1185">Reference proteome</keyword>
<evidence type="ECO:0000313" key="1">
    <source>
        <dbReference type="EMBL" id="KAG8068471.1"/>
    </source>
</evidence>
<reference evidence="1" key="2">
    <citation type="submission" date="2021-02" db="EMBL/GenBank/DDBJ databases">
        <authorList>
            <person name="Kimball J.A."/>
            <person name="Haas M.W."/>
            <person name="Macchietto M."/>
            <person name="Kono T."/>
            <person name="Duquette J."/>
            <person name="Shao M."/>
        </authorList>
    </citation>
    <scope>NUCLEOTIDE SEQUENCE</scope>
    <source>
        <tissue evidence="1">Fresh leaf tissue</tissue>
    </source>
</reference>
<gene>
    <name evidence="1" type="ORF">GUJ93_ZPchr0005g16347</name>
</gene>
<evidence type="ECO:0000313" key="2">
    <source>
        <dbReference type="Proteomes" id="UP000729402"/>
    </source>
</evidence>
<dbReference type="AlphaFoldDB" id="A0A8J5S4R5"/>
<sequence length="189" mass="20823">MKLKGISSFRKNNYNCNGSESFFINIFVSTTAIATTPMVGSDASCSDLSTEDMDTMARQVEHSMFDHRNCGDEVDKVKHRDGSVDGSCGSSDVFSIGLVELLGMKSHGYKQEMDQEEIYVDQEAVDFGACKLDTSEELDAKYEGEVYVSHIVSINAKTEILKPLSIYDDQCHNSVGGITYAFDGMKSMT</sequence>
<reference evidence="1" key="1">
    <citation type="journal article" date="2021" name="bioRxiv">
        <title>Whole Genome Assembly and Annotation of Northern Wild Rice, Zizania palustris L., Supports a Whole Genome Duplication in the Zizania Genus.</title>
        <authorList>
            <person name="Haas M."/>
            <person name="Kono T."/>
            <person name="Macchietto M."/>
            <person name="Millas R."/>
            <person name="McGilp L."/>
            <person name="Shao M."/>
            <person name="Duquette J."/>
            <person name="Hirsch C.N."/>
            <person name="Kimball J."/>
        </authorList>
    </citation>
    <scope>NUCLEOTIDE SEQUENCE</scope>
    <source>
        <tissue evidence="1">Fresh leaf tissue</tissue>
    </source>
</reference>
<dbReference type="Proteomes" id="UP000729402">
    <property type="component" value="Unassembled WGS sequence"/>
</dbReference>
<dbReference type="EMBL" id="JAAALK010000284">
    <property type="protein sequence ID" value="KAG8068471.1"/>
    <property type="molecule type" value="Genomic_DNA"/>
</dbReference>
<organism evidence="1 2">
    <name type="scientific">Zizania palustris</name>
    <name type="common">Northern wild rice</name>
    <dbReference type="NCBI Taxonomy" id="103762"/>
    <lineage>
        <taxon>Eukaryota</taxon>
        <taxon>Viridiplantae</taxon>
        <taxon>Streptophyta</taxon>
        <taxon>Embryophyta</taxon>
        <taxon>Tracheophyta</taxon>
        <taxon>Spermatophyta</taxon>
        <taxon>Magnoliopsida</taxon>
        <taxon>Liliopsida</taxon>
        <taxon>Poales</taxon>
        <taxon>Poaceae</taxon>
        <taxon>BOP clade</taxon>
        <taxon>Oryzoideae</taxon>
        <taxon>Oryzeae</taxon>
        <taxon>Zizaniinae</taxon>
        <taxon>Zizania</taxon>
    </lineage>
</organism>
<name>A0A8J5S4R5_ZIZPA</name>
<protein>
    <submittedName>
        <fullName evidence="1">Uncharacterized protein</fullName>
    </submittedName>
</protein>
<dbReference type="OrthoDB" id="1304871at2759"/>
<accession>A0A8J5S4R5</accession>
<comment type="caution">
    <text evidence="1">The sequence shown here is derived from an EMBL/GenBank/DDBJ whole genome shotgun (WGS) entry which is preliminary data.</text>
</comment>